<evidence type="ECO:0000256" key="1">
    <source>
        <dbReference type="ARBA" id="ARBA00022786"/>
    </source>
</evidence>
<dbReference type="InterPro" id="IPR036770">
    <property type="entry name" value="Ankyrin_rpt-contain_sf"/>
</dbReference>
<gene>
    <name evidence="7" type="ORF">BcabD6B2_19700</name>
</gene>
<protein>
    <submittedName>
        <fullName evidence="7">HECT/ubiquitin-transferase domain containing protein, putative</fullName>
    </submittedName>
</protein>
<proteinExistence type="predicted"/>
<dbReference type="RefSeq" id="XP_067714604.1">
    <property type="nucleotide sequence ID" value="XM_067858503.1"/>
</dbReference>
<keyword evidence="5" id="KW-0472">Membrane</keyword>
<evidence type="ECO:0000313" key="7">
    <source>
        <dbReference type="EMBL" id="GIX62535.1"/>
    </source>
</evidence>
<keyword evidence="5" id="KW-0812">Transmembrane</keyword>
<dbReference type="PANTHER" id="PTHR46654">
    <property type="entry name" value="E3 UBIQUITIN-PROTEIN LIGASE HECTD3"/>
    <property type="match status" value="1"/>
</dbReference>
<sequence length="5601" mass="612878">MDAASTRRDGARAGQNADDEVAWFKALIYSKYIFVGRCRLDASLSDSDEFHLLQGVQPLIHRSHGRFLEALDRGAAAAPSLEDLAASFASELEALRSSHPLSDAAAGHSVVKNADDQSESDPTGRCESHVMGADANVRSGRPHLDWEKRALDQAFNNVARRLSYNFKSFASRFDKRFYDCFLYCEESDNCGLLKDGDAFPLRIDAEGQLRLCKETPSIGTVCENVRRYRGECRSKLSQMHNADMRADGAATAVPPPYDPQPSVVAPLSFEKMIVLLKRKVSGQSILITTRLWQLEGRSQDYISQQLLSQLKDLQDDVLRCPCDYGKWVRLLFASAPFPELGPTEAASCEAVYQHLSSVLQFASSDGLSSVFDLCIDVMFCIFVRHPNPCETLECCLNYLKTVLIPTLPHPCGDAAGVEEAPLWLPRLSTNFESLLEFEYISLQHPLLINSSVEETGDVCNRVFSTSVPKLGCYVLRVDISVDEVADSASLHKPTSPSGVFRICVNHFQTDFNAGGSVTFVSDGHRMMVLDRGFALIDLHSLRRFSFEFLLYRGTLVVYLNGTRFYYLDLCDAWQLDLSTGGSILISVATDDNCVRMEQPSSLTPGFRSEMMRRQLVGCCSFASTSSSSSTTGGRLLGSLYERHLFLARISSFLHNTVSRIRHSFRGHPSSGFTWSPSFVRYLRLLFEIVFCNLECVSSICAYFASSESANSLTLWRLISETILAFLSMLRISLSIPTSSVRLSSELLELVASCFIGCVRFRSILSSCSHTDRYHLQVDLDGLTSAINLTAVAFISASPDMFSQIFSSLRLEVLVDILVHTVSVDSAPAHLARGHTVSIDALRFLSAGDCFAIFTKRALSQKMSCFLRGGLSSTVEVDNHWWKIIVSFFESGKRLLQGRRVCVYSDAAAYCTCEAARHGESALSPFFVCCYGCLLRHAASARSPLPAARYQPVSGAASYYSSPRPSMLLCRLLLKHGLLFLCMHTSVSCKDRGPSAADMFASTLAEDYQTSFERFCDWRGDVLYGRDDGFLSVKNASTYFRMFKQDDVMVLEHILTVVLRYSEFVYGLIADNVLDVSSDFLSEFASGAHNFVNALSLIDALSYLVELFEHMTVAEGNAAVVHRTFVTCANLLPSILQVLGRSWTCIKRYAAAFDEFSLFMNYVVLQFHSLVYLLGKLMAYMYNHSKRYTKDYLLSKATLGPLFDELSTVKGLDDQRCEGIPQWLLRGAWLDFDGRSDLYASLKRLVMLLQDFKYDSGVLSFTPGFEVGGPPPCQSTQWAQDILRGAPSSRLLPAYRPVHPSLDACQRSITAVFIHLLGAEGDSVDFCLRYASQAVFQLMRRLQNMQTFFNTISDVDHIQEIRQRYVEDICARCSWVVANTRGGIYYTKADSMQRPEGGSGSAPGSADALLVRTSIQRSTSVPHIGASLARSTRTLDRGASDFLLARGRGRRHPDRVRSRSVEATRRHVEEPAPDAELLRLDIRPHIGEITGFLLHGPCVAICESELYSERLSTLCRYSMWRCMNLLVALIADVRILNDETGLPSQLRPLLAQLLADPFSRPPGSCSDGMHSVLKLFWYCLLKTSRCMVIRAASDGVLSADSAPPDEPRSAFEPLLLGAQTSVLEKLCSWYLYSGVCSMDAASSQAAHLPSWVRISLPFFSLLFSLGLEPLSNSRYATPIFQHLLSTLQPLRLNAQGLAKFGPFPRAGLGSIIVLFVSHKMLCLCNSSVNSLFQVLWSSGYSKRDFIKVNSGLLYVWAKSASDAAPPIVQDELRLRLIWSLQSVDPRTVESDLEPLGALIPTLGSSEASEDQSASDLGELIVWHMSPSADCDIVEVSFMDKYLSTVSSGVDVRDVTIPIYIKVAMKRESYTLSDVDKSVIHHLGGTLEVESSEGVWSRLDTHDPVSLFHPMRVHLHYLLRFLLWTSFSSNLYSTEADVGNVEISCCLCLLVLRSLRDVASMLATLNQRCDCSADAARPYDGVSFRYTPSSIDGASSSLSVEGVISGACDKCTTNVICRCEIENFWVSILTVLTKEIDTTSHYGMVNYILNCLLTTFTLGDEEIDVLLTSPNLGPAFCELFVACTRKLGQEHLRDADCVIGTSYVHFSGMVSPTLHGMFLYRWLPPLQRSPLECLYSSVSEQLKSILATRGYKRSTRVVSDTSSDPFSTLPHSDIFVTHRSSADFEADIGGNTLHVTRALNMGGIVLFRIPIDMGSASSVQGSVNFFILSPGRFGITVAPADCVFGSVMDLFDRNDVVGFMTSICPPFIHDVFAATINYRVGDMLSASFTVDQQDDGQVCLRTELLIAGNSIGSVLEVVYDPVTQNEPMRRMSLVFIFQDPQTIVYNGVTLASGTSSERLVSRETLSTFRTDTASEQPADFSAPASESPAAPSMSPNGARRPAVSLGSDVLSSARSLVDMERIERSDPSDSEQLSGDRFSISTDDHIDYQEIPVDCYTPLESFANIEWDVEYDVRGPDEEEGEPLADDVSRLCKDEVWYGLAARAGAATSAKSAMMFGESVQLYQALLITNIPLLSGLKDEVVGQMCLSFESLCFRLLTTDDLADVSDTTLRDSYSWLCVLGCDVEAESWKQKEAFNQDAKVESVSDFSLPWLLGTSSTLRSCASKINAEGCRKLLVSLSRLLTVPSVASAVLHLRDGASAMGLASLVQPPLPDKAAASTTPHMLAFGAACLLCCVLCARVLCEKGYTFDTTDSRGPDLTCVDQLMNLIVQFTAPPDTCDKYIDKDRALDLLCLLGVETGNPSYDDEPLIGAPSSLSASEDDSDSAPSSITGSSLSTDLASDGISLDEFWAILYNAVRSHRLLEPAVQTLDGRKVQDLPSNTRMFSTCDYSYHSCARVPSASRHTLRRTLRPAICEHDVYDLASVLVALCPEYFASRLVDFEQDKGLQIFRASVTHFVRGFDFSGVDYWNWGYMARSVKVSTMDQYSLSVDPLYGWQRMFYMEGNPSRLNAMLNVLFTELLYCIALLIHDNHGDQRNHRTHSLAHVVHWVLDGFLRHPLCSGLIRKRFVTCYVWAVLHTLLVNCSALPCKLAVVASRLSAWVMQIARPTQLNEIFTVTHYCGASALDRVGALCNFYNVLDLDTFTNMDLKRQDHAAKLASAELVHLFASTLSLLLGKGCDPMLDPDNILSIAHYLLIGKSSTMYPEKFIRYLLNIPQEFVVQGSVAPHYRFGGSRPLPTRTFVTSSRSRSLSLTLRLQASTRVVLCLDRECKVIISETTLHPDKRLRLSGGDPVYLDGEDSLPFDLMRQRCCLPSCIVRREATSRSKDAVFRIGFVARGIREVSSPSSKVHFENGFLFLEIVGDLEITQTVMSDEIVWHHGHTTVCLTLPGTVELVRPYISVSHEGDPAYSEEVVIVRDTVSVQASTIGFYMPAYPRPLLAPSRGSLRLNVPFRSGISMSDLPAQPEFNDRLYLDSLAATSTVDVPGVVNITAMSSCMALPFAVTVKVVSSRPDTYVGLEWFGLRYLWLANGHVQVPVDPPLFRSDSVRTSRISIPCAGFSAGDLVCLQFVPDTCELLFIRNGEVRMILDFRRFYQPRLAPHALGDAVASLPSLGDSSISVLHNSLFNAIVADDLSTVRGLIYFITSDTFSHSVRVSLLETPLVETQPPEASRKAYDTYNTIYLCCMFNRLEILQCISAVRDVDFDARSGSDSETPLMAAARGGCNEVISYLLCVVGVDVNACDRRGNTPLMLAVQDYEAVALATRGHTLMETVDLLVTFGADVMARNHYGCTVLDVVAARLAARRDICRYIVERYNMRISVGHQYNECHQTWPGLLGGCEFVCGAGGREPLSDCSPVTLQSVDLDGRDLLAEHCDFDRAYHFDHHVDLSLPASAEHIASILERLRKALLLVLSKLPAETPEVEMRFLNSAVRLDPHADLAHGIATALRGFTHDVKLHSHWARSRDRSSFVRIATDYCSQVAALTDRSATVLSFLNFERCVRELRLFSRVNIYPLPVLQAYRGALHSSNAFHCAFSLYSHDYLAVSSLERVSRYLDTSRTNRHVNLDFNGLELPTFSRERIAVTLESRTYSFDRIRMSMNCDVTKDIDFAIHCLADLLNGSPATKQVIAAMAVQCKSRADLQRRLPPTDSPIWNGIHTTVDSLAECINKLQHIMRSHISRENLDEVDMFMLLRHLASVAEDATLKHCIDSYQDRFDIFTKLREFVDKMQVGDVRYHAGTGSLRIINFSCMGDPASGRRNEFSSPRMHESNEFVLYAFSYVLVSDRMSILDHVNDTFRTLVPIVGTVLNQPLVEYLPLEHQVLCPYQQFVSAPPCWELDSMVMKKFTRESGRHSGSRDDLGICLGPPELPVHWSAYFASRCLIRRTLINDVYSKIFLSLQSLNRDRPYFSIRVDRGIAATASSLKHTLWYQSCSQILNCNPNILRARNNQRPFMVVFRGEGATDFGGPFQELLSGICNEVMQPLAIESRLTKKNQLASARCPNTVNTHGLFQDTVMLKFPPTIHPMVRLVGGQHPDPFKFTARCGDLGVSCSSGCCSVAQPLVIGEEPSDDLGFREHCQCGGSERYGEHCVTGLPMELAMYEALGRLFAMCVCMMNPLNVALNPVIWKKFLAANLGLKDLADCDKMSSDLLHRLRQGGAPEELLSDLSFSMEALDGRPADLLRDGSNLPVTPDNVQLFVRLATYFRLAQGDVACTWLARGFNAVLPIGRFRMLLDHKLMEFMVCGDPCIDLEVLRAHTVSSSIQLKRDLFDVLATFDNATMQLFLRFVSGRSRLPPPQSEWSLYVEYEQAKVGARLGAHSCAGGLWQQRQPPADVGHVQLPPAGPPVLQQGHPAPAAVVRHPALHGHRPGRVPGARRDAAERVRRLQVALGLELALAALRGRGRQGEDGARLEHQGDCGVALDDVEPLLNITTLLAAYVVRLPHDDAGHPDVGRARAAHHLDPRSLQVAQRERAGDLLRRRLLAERVRDVLAPELLEREGLVEVECGSQRQQPGPFGRPVAQPAELREGVSRGVRLGPPADERRGLLAHRRVEVQHAAFDLRLPIGGAFPGAFGELLEHVLRAAGREGRLVEEAALLRRPRRLRLVPRLRASPAGLSAHYTLLRKVLNASSWARAVGWASGDPSAHPLALASVLASLRASARAFGPASLQAWVPASARTFVLPSARPFAHPFDRSFGLASHRASGRPSAPAWGLPWVPAFAPASRRASGPAAGLASGSAFDSASLRTSGLASVPAFVLASAPAVVLASVAEAALASDFAFGFASVLAGACVAAAASASFGPFGAFLLVGGPSGAASCVRSWPGAPAGTFGSGSTSPAAASSWAWASARTAAGILAGTAVVRTAGIAPSSAASCDGAPSWRAAAASGGAAFGACRSAWSSAIAVPYVAAAGSCVAAEAASSAGRVPAAGTCEDWILRWAAPSCTSVASEACLAVAGPSEAGSGAEAIVEPVAAAVFGSIAVLAELVVLVVVLVAELVAEPVVEPVVAESVVVEPVVAAPVVVEPAVVEPVAAAPVVEPVVAESVVEPVVAESVVVEPVVAAPVVVEPAVVLVVVLVAELVVLVVVLVAVAVGFVAAAVVAGLVAATVVAVAGLAALAGPAGASAVALAGEPAAAEPSSCAAEPRAA</sequence>
<dbReference type="Gene3D" id="1.25.40.20">
    <property type="entry name" value="Ankyrin repeat-containing domain"/>
    <property type="match status" value="1"/>
</dbReference>
<dbReference type="SUPFAM" id="SSF56204">
    <property type="entry name" value="Hect, E3 ligase catalytic domain"/>
    <property type="match status" value="1"/>
</dbReference>
<dbReference type="InterPro" id="IPR000569">
    <property type="entry name" value="HECT_dom"/>
</dbReference>
<reference evidence="7 8" key="1">
    <citation type="submission" date="2021-06" db="EMBL/GenBank/DDBJ databases">
        <title>Genome sequence of Babesia caballi.</title>
        <authorList>
            <person name="Yamagishi J."/>
            <person name="Kidaka T."/>
            <person name="Ochi A."/>
        </authorList>
    </citation>
    <scope>NUCLEOTIDE SEQUENCE [LARGE SCALE GENOMIC DNA]</scope>
    <source>
        <strain evidence="7">USDA-D6B2</strain>
    </source>
</reference>
<dbReference type="InterPro" id="IPR035983">
    <property type="entry name" value="Hect_E3_ubiquitin_ligase"/>
</dbReference>
<dbReference type="PANTHER" id="PTHR46654:SF1">
    <property type="entry name" value="E3 UBIQUITIN-PROTEIN LIGASE HECTD3"/>
    <property type="match status" value="1"/>
</dbReference>
<dbReference type="GeneID" id="94194016"/>
<feature type="transmembrane region" description="Helical" evidence="5">
    <location>
        <begin position="5523"/>
        <end position="5544"/>
    </location>
</feature>
<evidence type="ECO:0000256" key="4">
    <source>
        <dbReference type="SAM" id="MobiDB-lite"/>
    </source>
</evidence>
<feature type="region of interest" description="Disordered" evidence="4">
    <location>
        <begin position="106"/>
        <end position="126"/>
    </location>
</feature>
<dbReference type="Proteomes" id="UP001497744">
    <property type="component" value="Unassembled WGS sequence"/>
</dbReference>
<dbReference type="InterPro" id="IPR042469">
    <property type="entry name" value="HECTD3"/>
</dbReference>
<comment type="caution">
    <text evidence="7">The sequence shown here is derived from an EMBL/GenBank/DDBJ whole genome shotgun (WGS) entry which is preliminary data.</text>
</comment>
<organism evidence="7 8">
    <name type="scientific">Babesia caballi</name>
    <dbReference type="NCBI Taxonomy" id="5871"/>
    <lineage>
        <taxon>Eukaryota</taxon>
        <taxon>Sar</taxon>
        <taxon>Alveolata</taxon>
        <taxon>Apicomplexa</taxon>
        <taxon>Aconoidasida</taxon>
        <taxon>Piroplasmida</taxon>
        <taxon>Babesiidae</taxon>
        <taxon>Babesia</taxon>
    </lineage>
</organism>
<feature type="repeat" description="ANK" evidence="2">
    <location>
        <begin position="3669"/>
        <end position="3702"/>
    </location>
</feature>
<dbReference type="SUPFAM" id="SSF48403">
    <property type="entry name" value="Ankyrin repeat"/>
    <property type="match status" value="1"/>
</dbReference>
<evidence type="ECO:0000256" key="5">
    <source>
        <dbReference type="SAM" id="Phobius"/>
    </source>
</evidence>
<feature type="transmembrane region" description="Helical" evidence="5">
    <location>
        <begin position="5550"/>
        <end position="5572"/>
    </location>
</feature>
<evidence type="ECO:0000259" key="6">
    <source>
        <dbReference type="PROSITE" id="PS50237"/>
    </source>
</evidence>
<dbReference type="SMART" id="SM00119">
    <property type="entry name" value="HECTc"/>
    <property type="match status" value="1"/>
</dbReference>
<dbReference type="PROSITE" id="PS50237">
    <property type="entry name" value="HECT"/>
    <property type="match status" value="1"/>
</dbReference>
<keyword evidence="5" id="KW-1133">Transmembrane helix</keyword>
<dbReference type="InterPro" id="IPR002110">
    <property type="entry name" value="Ankyrin_rpt"/>
</dbReference>
<dbReference type="GO" id="GO:0005737">
    <property type="term" value="C:cytoplasm"/>
    <property type="evidence" value="ECO:0007669"/>
    <property type="project" value="TreeGrafter"/>
</dbReference>
<keyword evidence="8" id="KW-1185">Reference proteome</keyword>
<name>A0AAV4LSI7_BABCB</name>
<dbReference type="PROSITE" id="PS50088">
    <property type="entry name" value="ANK_REPEAT"/>
    <property type="match status" value="1"/>
</dbReference>
<feature type="compositionally biased region" description="Low complexity" evidence="4">
    <location>
        <begin position="2375"/>
        <end position="2393"/>
    </location>
</feature>
<accession>A0AAV4LSI7</accession>
<dbReference type="SMART" id="SM00248">
    <property type="entry name" value="ANK"/>
    <property type="match status" value="4"/>
</dbReference>
<feature type="transmembrane region" description="Helical" evidence="5">
    <location>
        <begin position="5426"/>
        <end position="5449"/>
    </location>
</feature>
<keyword evidence="2" id="KW-0040">ANK repeat</keyword>
<dbReference type="Gene3D" id="3.90.1750.10">
    <property type="entry name" value="Hect, E3 ligase catalytic domains"/>
    <property type="match status" value="1"/>
</dbReference>
<dbReference type="GO" id="GO:0004842">
    <property type="term" value="F:ubiquitin-protein transferase activity"/>
    <property type="evidence" value="ECO:0007669"/>
    <property type="project" value="InterPro"/>
</dbReference>
<feature type="region of interest" description="Disordered" evidence="4">
    <location>
        <begin position="2365"/>
        <end position="2402"/>
    </location>
</feature>
<evidence type="ECO:0000256" key="3">
    <source>
        <dbReference type="PROSITE-ProRule" id="PRU00104"/>
    </source>
</evidence>
<feature type="region of interest" description="Disordered" evidence="4">
    <location>
        <begin position="2761"/>
        <end position="2793"/>
    </location>
</feature>
<keyword evidence="1 3" id="KW-0833">Ubl conjugation pathway</keyword>
<comment type="caution">
    <text evidence="3">Lacks conserved residue(s) required for the propagation of feature annotation.</text>
</comment>
<evidence type="ECO:0000256" key="2">
    <source>
        <dbReference type="PROSITE-ProRule" id="PRU00023"/>
    </source>
</evidence>
<dbReference type="Pfam" id="PF12796">
    <property type="entry name" value="Ank_2"/>
    <property type="match status" value="1"/>
</dbReference>
<feature type="domain" description="HECT" evidence="6">
    <location>
        <begin position="4396"/>
        <end position="4751"/>
    </location>
</feature>
<dbReference type="Pfam" id="PF00632">
    <property type="entry name" value="HECT"/>
    <property type="match status" value="1"/>
</dbReference>
<dbReference type="EMBL" id="BPLF01000002">
    <property type="protein sequence ID" value="GIX62535.1"/>
    <property type="molecule type" value="Genomic_DNA"/>
</dbReference>
<evidence type="ECO:0000313" key="8">
    <source>
        <dbReference type="Proteomes" id="UP001497744"/>
    </source>
</evidence>